<proteinExistence type="predicted"/>
<gene>
    <name evidence="1" type="ORF">CLW00_105302</name>
</gene>
<evidence type="ECO:0000313" key="1">
    <source>
        <dbReference type="EMBL" id="PRY88180.1"/>
    </source>
</evidence>
<name>A0A2T0WNB4_9BACT</name>
<dbReference type="AlphaFoldDB" id="A0A2T0WNB4"/>
<reference evidence="1 2" key="1">
    <citation type="submission" date="2018-03" db="EMBL/GenBank/DDBJ databases">
        <title>Genomic Encyclopedia of Archaeal and Bacterial Type Strains, Phase II (KMG-II): from individual species to whole genera.</title>
        <authorList>
            <person name="Goeker M."/>
        </authorList>
    </citation>
    <scope>NUCLEOTIDE SEQUENCE [LARGE SCALE GENOMIC DNA]</scope>
    <source>
        <strain evidence="1 2">DSM 27929</strain>
    </source>
</reference>
<evidence type="ECO:0000313" key="2">
    <source>
        <dbReference type="Proteomes" id="UP000238157"/>
    </source>
</evidence>
<organism evidence="1 2">
    <name type="scientific">Mongoliibacter ruber</name>
    <dbReference type="NCBI Taxonomy" id="1750599"/>
    <lineage>
        <taxon>Bacteria</taxon>
        <taxon>Pseudomonadati</taxon>
        <taxon>Bacteroidota</taxon>
        <taxon>Cytophagia</taxon>
        <taxon>Cytophagales</taxon>
        <taxon>Cyclobacteriaceae</taxon>
        <taxon>Mongoliibacter</taxon>
    </lineage>
</organism>
<protein>
    <submittedName>
        <fullName evidence="1">Uncharacterized protein</fullName>
    </submittedName>
</protein>
<dbReference type="RefSeq" id="WP_106133661.1">
    <property type="nucleotide sequence ID" value="NZ_PVTR01000005.1"/>
</dbReference>
<dbReference type="Proteomes" id="UP000238157">
    <property type="component" value="Unassembled WGS sequence"/>
</dbReference>
<dbReference type="EMBL" id="PVTR01000005">
    <property type="protein sequence ID" value="PRY88180.1"/>
    <property type="molecule type" value="Genomic_DNA"/>
</dbReference>
<keyword evidence="2" id="KW-1185">Reference proteome</keyword>
<dbReference type="OrthoDB" id="832794at2"/>
<sequence>MYLRIGFTGLFLVVLMTLAKAQGKFFVEISGGASDSFLNYRNSALEPAHQSYTKLSWNGGLKGFYDLGNDLEVGVQLDFVKRNHWRTFGANTSSAFSFLGDNVFQTGLMVRKTYLNPNQRGLYWQTGLSMIFPPEPYNPVSLEGTVDGLETGLIKSRLGLGLNGELGYRLFNLRENYFIIGLRYQQGLYQMEQLNIPIFGNDGRPAVHQVRSYGSFASAFVGYGINTSNWNKYNRKTPKRYFNENKRIKNELANLDGFYLMAYGGFRIKEPITPKQDIYFNSSGQFSTVIGYKWKNYSFETGYGQFSAGNNVSLDYGSYHPFWTDWVVYGINTPFVPLTFKYDIPISDLKTVRFGPSFSSYFLLKNNTNQNEFIYRNINGAMIFEDGSRIDVSGVVTTLPIEVRKHMFFNAGMHLEFQVFNSSFMSLNLFRNFGSPVISRFEADYQVDGTNIKFEQDATLNGFRFDFGWKLPLNILDNQKKQAMKN</sequence>
<comment type="caution">
    <text evidence="1">The sequence shown here is derived from an EMBL/GenBank/DDBJ whole genome shotgun (WGS) entry which is preliminary data.</text>
</comment>
<accession>A0A2T0WNB4</accession>